<accession>A0A9W9J1N5</accession>
<dbReference type="InterPro" id="IPR012312">
    <property type="entry name" value="Hemerythrin-like"/>
</dbReference>
<proteinExistence type="predicted"/>
<sequence length="209" mass="23995">MVRISEAIKDDHRKLESYYNIIVNSKDEDEQTRFQNQFTWELARHAVAEELVVFPALEKLRPEGKAKTDDDRREHSAASVTSFPRLIESNADTVQLKEMLAVFQDLNCSDPRFVPTITMLMEGLAQHMQDEETKDLVILEESLTSDESEDLVESLNRTKIFVPSRSHSYGLEKPGYETAVGLLSAPLDHLQDLFRRWPEEESMLSAPLE</sequence>
<evidence type="ECO:0000259" key="1">
    <source>
        <dbReference type="Pfam" id="PF01814"/>
    </source>
</evidence>
<comment type="caution">
    <text evidence="2">The sequence shown here is derived from an EMBL/GenBank/DDBJ whole genome shotgun (WGS) entry which is preliminary data.</text>
</comment>
<dbReference type="PANTHER" id="PTHR35585">
    <property type="entry name" value="HHE DOMAIN PROTEIN (AFU_ORTHOLOGUE AFUA_4G00730)"/>
    <property type="match status" value="1"/>
</dbReference>
<gene>
    <name evidence="2" type="ORF">N7472_008058</name>
</gene>
<name>A0A9W9J1N5_9EURO</name>
<dbReference type="Gene3D" id="1.20.120.520">
    <property type="entry name" value="nmb1532 protein domain like"/>
    <property type="match status" value="1"/>
</dbReference>
<feature type="domain" description="Hemerythrin-like" evidence="1">
    <location>
        <begin position="4"/>
        <end position="134"/>
    </location>
</feature>
<organism evidence="2 3">
    <name type="scientific">Penicillium cf. griseofulvum</name>
    <dbReference type="NCBI Taxonomy" id="2972120"/>
    <lineage>
        <taxon>Eukaryota</taxon>
        <taxon>Fungi</taxon>
        <taxon>Dikarya</taxon>
        <taxon>Ascomycota</taxon>
        <taxon>Pezizomycotina</taxon>
        <taxon>Eurotiomycetes</taxon>
        <taxon>Eurotiomycetidae</taxon>
        <taxon>Eurotiales</taxon>
        <taxon>Aspergillaceae</taxon>
        <taxon>Penicillium</taxon>
    </lineage>
</organism>
<dbReference type="EMBL" id="JAPQKP010000005">
    <property type="protein sequence ID" value="KAJ5189044.1"/>
    <property type="molecule type" value="Genomic_DNA"/>
</dbReference>
<dbReference type="AlphaFoldDB" id="A0A9W9J1N5"/>
<protein>
    <recommendedName>
        <fullName evidence="1">Hemerythrin-like domain-containing protein</fullName>
    </recommendedName>
</protein>
<reference evidence="2" key="1">
    <citation type="submission" date="2022-11" db="EMBL/GenBank/DDBJ databases">
        <authorList>
            <person name="Petersen C."/>
        </authorList>
    </citation>
    <scope>NUCLEOTIDE SEQUENCE</scope>
    <source>
        <strain evidence="2">IBT 16849</strain>
    </source>
</reference>
<evidence type="ECO:0000313" key="2">
    <source>
        <dbReference type="EMBL" id="KAJ5189044.1"/>
    </source>
</evidence>
<evidence type="ECO:0000313" key="3">
    <source>
        <dbReference type="Proteomes" id="UP001150879"/>
    </source>
</evidence>
<keyword evidence="3" id="KW-1185">Reference proteome</keyword>
<dbReference type="Pfam" id="PF01814">
    <property type="entry name" value="Hemerythrin"/>
    <property type="match status" value="1"/>
</dbReference>
<dbReference type="PANTHER" id="PTHR35585:SF1">
    <property type="entry name" value="HHE DOMAIN PROTEIN (AFU_ORTHOLOGUE AFUA_4G00730)"/>
    <property type="match status" value="1"/>
</dbReference>
<dbReference type="Proteomes" id="UP001150879">
    <property type="component" value="Unassembled WGS sequence"/>
</dbReference>
<reference evidence="2" key="2">
    <citation type="journal article" date="2023" name="IMA Fungus">
        <title>Comparative genomic study of the Penicillium genus elucidates a diverse pangenome and 15 lateral gene transfer events.</title>
        <authorList>
            <person name="Petersen C."/>
            <person name="Sorensen T."/>
            <person name="Nielsen M.R."/>
            <person name="Sondergaard T.E."/>
            <person name="Sorensen J.L."/>
            <person name="Fitzpatrick D.A."/>
            <person name="Frisvad J.C."/>
            <person name="Nielsen K.L."/>
        </authorList>
    </citation>
    <scope>NUCLEOTIDE SEQUENCE</scope>
    <source>
        <strain evidence="2">IBT 16849</strain>
    </source>
</reference>
<dbReference type="OrthoDB" id="9983919at2759"/>